<accession>A0A5B9W859</accession>
<name>A0A5B9W859_9BACT</name>
<evidence type="ECO:0000313" key="1">
    <source>
        <dbReference type="EMBL" id="QEH36191.1"/>
    </source>
</evidence>
<evidence type="ECO:0000313" key="2">
    <source>
        <dbReference type="Proteomes" id="UP000324233"/>
    </source>
</evidence>
<reference evidence="1 2" key="1">
    <citation type="submission" date="2019-08" db="EMBL/GenBank/DDBJ databases">
        <title>Deep-cultivation of Planctomycetes and their phenomic and genomic characterization uncovers novel biology.</title>
        <authorList>
            <person name="Wiegand S."/>
            <person name="Jogler M."/>
            <person name="Boedeker C."/>
            <person name="Pinto D."/>
            <person name="Vollmers J."/>
            <person name="Rivas-Marin E."/>
            <person name="Kohn T."/>
            <person name="Peeters S.H."/>
            <person name="Heuer A."/>
            <person name="Rast P."/>
            <person name="Oberbeckmann S."/>
            <person name="Bunk B."/>
            <person name="Jeske O."/>
            <person name="Meyerdierks A."/>
            <person name="Storesund J.E."/>
            <person name="Kallscheuer N."/>
            <person name="Luecker S."/>
            <person name="Lage O.M."/>
            <person name="Pohl T."/>
            <person name="Merkel B.J."/>
            <person name="Hornburger P."/>
            <person name="Mueller R.-W."/>
            <person name="Bruemmer F."/>
            <person name="Labrenz M."/>
            <person name="Spormann A.M."/>
            <person name="Op den Camp H."/>
            <person name="Overmann J."/>
            <person name="Amann R."/>
            <person name="Jetten M.S.M."/>
            <person name="Mascher T."/>
            <person name="Medema M.H."/>
            <person name="Devos D.P."/>
            <person name="Kaster A.-K."/>
            <person name="Ovreas L."/>
            <person name="Rohde M."/>
            <person name="Galperin M.Y."/>
            <person name="Jogler C."/>
        </authorList>
    </citation>
    <scope>NUCLEOTIDE SEQUENCE [LARGE SCALE GENOMIC DNA]</scope>
    <source>
        <strain evidence="1 2">OJF2</strain>
    </source>
</reference>
<dbReference type="OrthoDB" id="483934at2"/>
<dbReference type="AlphaFoldDB" id="A0A5B9W859"/>
<dbReference type="Proteomes" id="UP000324233">
    <property type="component" value="Chromosome"/>
</dbReference>
<proteinExistence type="predicted"/>
<dbReference type="EMBL" id="CP042997">
    <property type="protein sequence ID" value="QEH36191.1"/>
    <property type="molecule type" value="Genomic_DNA"/>
</dbReference>
<gene>
    <name evidence="1" type="ORF">OJF2_47510</name>
</gene>
<protein>
    <submittedName>
        <fullName evidence="1">Uncharacterized protein</fullName>
    </submittedName>
</protein>
<organism evidence="1 2">
    <name type="scientific">Aquisphaera giovannonii</name>
    <dbReference type="NCBI Taxonomy" id="406548"/>
    <lineage>
        <taxon>Bacteria</taxon>
        <taxon>Pseudomonadati</taxon>
        <taxon>Planctomycetota</taxon>
        <taxon>Planctomycetia</taxon>
        <taxon>Isosphaerales</taxon>
        <taxon>Isosphaeraceae</taxon>
        <taxon>Aquisphaera</taxon>
    </lineage>
</organism>
<keyword evidence="2" id="KW-1185">Reference proteome</keyword>
<dbReference type="KEGG" id="agv:OJF2_47510"/>
<sequence length="178" mass="19847">MYLTPDGLRTAVPAGPADVPLSQGDILDDCQLVFWADETSEIAEQDKPHSTLARVIILTQACDLANEKTSRAVVAVVHDAGELVRTGRVKEKFIRDNVRRGQVYGWYFLPAHDSCPSFPESLVDLRDLHTIPLALLRGLKARGKHVCRLVTPYREHLAQHFSTTYSRIGLPEPYGTLD</sequence>
<dbReference type="RefSeq" id="WP_148595905.1">
    <property type="nucleotide sequence ID" value="NZ_CP042997.1"/>
</dbReference>